<protein>
    <submittedName>
        <fullName evidence="1">Uncharacterized protein</fullName>
    </submittedName>
</protein>
<organism evidence="1 2">
    <name type="scientific">Liparis tanakae</name>
    <name type="common">Tanaka's snailfish</name>
    <dbReference type="NCBI Taxonomy" id="230148"/>
    <lineage>
        <taxon>Eukaryota</taxon>
        <taxon>Metazoa</taxon>
        <taxon>Chordata</taxon>
        <taxon>Craniata</taxon>
        <taxon>Vertebrata</taxon>
        <taxon>Euteleostomi</taxon>
        <taxon>Actinopterygii</taxon>
        <taxon>Neopterygii</taxon>
        <taxon>Teleostei</taxon>
        <taxon>Neoteleostei</taxon>
        <taxon>Acanthomorphata</taxon>
        <taxon>Eupercaria</taxon>
        <taxon>Perciformes</taxon>
        <taxon>Cottioidei</taxon>
        <taxon>Cottales</taxon>
        <taxon>Liparidae</taxon>
        <taxon>Liparis</taxon>
    </lineage>
</organism>
<proteinExistence type="predicted"/>
<comment type="caution">
    <text evidence="1">The sequence shown here is derived from an EMBL/GenBank/DDBJ whole genome shotgun (WGS) entry which is preliminary data.</text>
</comment>
<evidence type="ECO:0000313" key="2">
    <source>
        <dbReference type="Proteomes" id="UP000314294"/>
    </source>
</evidence>
<gene>
    <name evidence="1" type="ORF">EYF80_004367</name>
</gene>
<evidence type="ECO:0000313" key="1">
    <source>
        <dbReference type="EMBL" id="TNN85345.1"/>
    </source>
</evidence>
<dbReference type="Proteomes" id="UP000314294">
    <property type="component" value="Unassembled WGS sequence"/>
</dbReference>
<reference evidence="1 2" key="1">
    <citation type="submission" date="2019-03" db="EMBL/GenBank/DDBJ databases">
        <title>First draft genome of Liparis tanakae, snailfish: a comprehensive survey of snailfish specific genes.</title>
        <authorList>
            <person name="Kim W."/>
            <person name="Song I."/>
            <person name="Jeong J.-H."/>
            <person name="Kim D."/>
            <person name="Kim S."/>
            <person name="Ryu S."/>
            <person name="Song J.Y."/>
            <person name="Lee S.K."/>
        </authorList>
    </citation>
    <scope>NUCLEOTIDE SEQUENCE [LARGE SCALE GENOMIC DNA]</scope>
    <source>
        <tissue evidence="1">Muscle</tissue>
    </source>
</reference>
<accession>A0A4Z2J4R3</accession>
<sequence>MLALMDGPVRGLVALALGGGGQGGGTVSERYPRTRRALQDSHRKLMIPSLGPFVLCHSKKEPLIAIMGRSTRPSGTLKCTGSISTYERLLRDGRKPPPANPADLVNVTFKPKRASVQSFSTDRFVD</sequence>
<dbReference type="AlphaFoldDB" id="A0A4Z2J4R3"/>
<dbReference type="EMBL" id="SRLO01000021">
    <property type="protein sequence ID" value="TNN85345.1"/>
    <property type="molecule type" value="Genomic_DNA"/>
</dbReference>
<keyword evidence="2" id="KW-1185">Reference proteome</keyword>
<name>A0A4Z2J4R3_9TELE</name>